<keyword evidence="1" id="KW-0472">Membrane</keyword>
<proteinExistence type="predicted"/>
<dbReference type="OrthoDB" id="2888596at2"/>
<keyword evidence="1" id="KW-0812">Transmembrane</keyword>
<comment type="caution">
    <text evidence="2">The sequence shown here is derived from an EMBL/GenBank/DDBJ whole genome shotgun (WGS) entry which is preliminary data.</text>
</comment>
<gene>
    <name evidence="2" type="ORF">D0469_13080</name>
</gene>
<dbReference type="EMBL" id="QVTE01000036">
    <property type="protein sequence ID" value="RFU68020.1"/>
    <property type="molecule type" value="Genomic_DNA"/>
</dbReference>
<evidence type="ECO:0000256" key="1">
    <source>
        <dbReference type="SAM" id="Phobius"/>
    </source>
</evidence>
<accession>A0A372LLY6</accession>
<protein>
    <submittedName>
        <fullName evidence="2">Uncharacterized protein</fullName>
    </submittedName>
</protein>
<feature type="transmembrane region" description="Helical" evidence="1">
    <location>
        <begin position="6"/>
        <end position="29"/>
    </location>
</feature>
<organism evidence="2 3">
    <name type="scientific">Peribacillus saganii</name>
    <dbReference type="NCBI Taxonomy" id="2303992"/>
    <lineage>
        <taxon>Bacteria</taxon>
        <taxon>Bacillati</taxon>
        <taxon>Bacillota</taxon>
        <taxon>Bacilli</taxon>
        <taxon>Bacillales</taxon>
        <taxon>Bacillaceae</taxon>
        <taxon>Peribacillus</taxon>
    </lineage>
</organism>
<dbReference type="RefSeq" id="WP_117327188.1">
    <property type="nucleotide sequence ID" value="NZ_QVTE01000036.1"/>
</dbReference>
<dbReference type="Proteomes" id="UP000264541">
    <property type="component" value="Unassembled WGS sequence"/>
</dbReference>
<keyword evidence="3" id="KW-1185">Reference proteome</keyword>
<sequence length="61" mass="6512">MGGYIADVTMVALLIIAFTAVMGVVTNGIGEKLFGGKKYTEFTEPSERVQTGWKSVGGKKK</sequence>
<evidence type="ECO:0000313" key="3">
    <source>
        <dbReference type="Proteomes" id="UP000264541"/>
    </source>
</evidence>
<keyword evidence="1" id="KW-1133">Transmembrane helix</keyword>
<name>A0A372LLY6_9BACI</name>
<reference evidence="2 3" key="1">
    <citation type="submission" date="2018-08" db="EMBL/GenBank/DDBJ databases">
        <title>Bacillus chawlae sp. nov., Bacillus glennii sp. nov., and Bacillus saganii sp. nov. Isolated from the Vehicle Assembly Building at Kennedy Space Center where the Viking Spacecraft were Assembled.</title>
        <authorList>
            <person name="Seuylemezian A."/>
            <person name="Vaishampayan P."/>
        </authorList>
    </citation>
    <scope>NUCLEOTIDE SEQUENCE [LARGE SCALE GENOMIC DNA]</scope>
    <source>
        <strain evidence="2 3">V47-23a</strain>
    </source>
</reference>
<evidence type="ECO:0000313" key="2">
    <source>
        <dbReference type="EMBL" id="RFU68020.1"/>
    </source>
</evidence>
<dbReference type="AlphaFoldDB" id="A0A372LLY6"/>